<sequence length="546" mass="60773">MVQVAGSNTGRPPCLPKSSDSLVLDTSPRHGKDQLRPCMEYSRYSSISQLFTLPGRSSVSAASWQIYTALRGQTSGATLSAMNPGQRLQQAGRALPNDCKLKTPLLTRDQGRLHHFDGGVAAIVFLHVTPAMKDHYREQLCRRRIVTSNNLGTTTNEQDVKWVPAANPLLTQTMVKMLSNVTISATEYQEVCLRGGQAMYRLPLRRNGSIYSPIRGRGGIVVRLHAFHLGEQGSILGRVTPGSSHVGIMPDDATGRWVFSGFSRFTRPCIPTLLHTRSTSPSLALKNSIWLCRPSGRNVIHDSSRTFVSSWRCLAVVFVHQSRPSTSTNKHERVCGQRRPLHPCRIIEHRRTVRNQPSELILLHSPRRLQLNPPFPPATARYITASREEVATLRYTSPPRHPAPYSAGTLHRSACVFGNPSTLSDVETSRRPLACWSPENSSFNILYTNCTCSERGPHLNDFTPANSSIHGELPRSRTLNSQRKHMPSMRPTQTDYEGLLSEKTTKDNTDNHPSIPRNPPSSGIVHRDSHMRKSVSDPTGNRTQFV</sequence>
<dbReference type="Proteomes" id="UP001159363">
    <property type="component" value="Chromosome 3"/>
</dbReference>
<feature type="region of interest" description="Disordered" evidence="1">
    <location>
        <begin position="465"/>
        <end position="546"/>
    </location>
</feature>
<gene>
    <name evidence="2" type="ORF">PR048_009045</name>
</gene>
<accession>A0ABQ9HYT8</accession>
<proteinExistence type="predicted"/>
<feature type="region of interest" description="Disordered" evidence="1">
    <location>
        <begin position="1"/>
        <end position="31"/>
    </location>
</feature>
<evidence type="ECO:0000313" key="3">
    <source>
        <dbReference type="Proteomes" id="UP001159363"/>
    </source>
</evidence>
<evidence type="ECO:0000313" key="2">
    <source>
        <dbReference type="EMBL" id="KAJ8889546.1"/>
    </source>
</evidence>
<feature type="compositionally biased region" description="Polar residues" evidence="1">
    <location>
        <begin position="536"/>
        <end position="546"/>
    </location>
</feature>
<name>A0ABQ9HYT8_9NEOP</name>
<keyword evidence="3" id="KW-1185">Reference proteome</keyword>
<feature type="compositionally biased region" description="Polar residues" evidence="1">
    <location>
        <begin position="1"/>
        <end position="10"/>
    </location>
</feature>
<protein>
    <submittedName>
        <fullName evidence="2">Uncharacterized protein</fullName>
    </submittedName>
</protein>
<organism evidence="2 3">
    <name type="scientific">Dryococelus australis</name>
    <dbReference type="NCBI Taxonomy" id="614101"/>
    <lineage>
        <taxon>Eukaryota</taxon>
        <taxon>Metazoa</taxon>
        <taxon>Ecdysozoa</taxon>
        <taxon>Arthropoda</taxon>
        <taxon>Hexapoda</taxon>
        <taxon>Insecta</taxon>
        <taxon>Pterygota</taxon>
        <taxon>Neoptera</taxon>
        <taxon>Polyneoptera</taxon>
        <taxon>Phasmatodea</taxon>
        <taxon>Verophasmatodea</taxon>
        <taxon>Anareolatae</taxon>
        <taxon>Phasmatidae</taxon>
        <taxon>Eurycanthinae</taxon>
        <taxon>Dryococelus</taxon>
    </lineage>
</organism>
<evidence type="ECO:0000256" key="1">
    <source>
        <dbReference type="SAM" id="MobiDB-lite"/>
    </source>
</evidence>
<comment type="caution">
    <text evidence="2">The sequence shown here is derived from an EMBL/GenBank/DDBJ whole genome shotgun (WGS) entry which is preliminary data.</text>
</comment>
<dbReference type="EMBL" id="JARBHB010000003">
    <property type="protein sequence ID" value="KAJ8889546.1"/>
    <property type="molecule type" value="Genomic_DNA"/>
</dbReference>
<reference evidence="2 3" key="1">
    <citation type="submission" date="2023-02" db="EMBL/GenBank/DDBJ databases">
        <title>LHISI_Scaffold_Assembly.</title>
        <authorList>
            <person name="Stuart O.P."/>
            <person name="Cleave R."/>
            <person name="Magrath M.J.L."/>
            <person name="Mikheyev A.S."/>
        </authorList>
    </citation>
    <scope>NUCLEOTIDE SEQUENCE [LARGE SCALE GENOMIC DNA]</scope>
    <source>
        <strain evidence="2">Daus_M_001</strain>
        <tissue evidence="2">Leg muscle</tissue>
    </source>
</reference>